<evidence type="ECO:0000256" key="2">
    <source>
        <dbReference type="ARBA" id="ARBA00012646"/>
    </source>
</evidence>
<accession>F6XBA4</accession>
<feature type="binding site" evidence="10">
    <location>
        <position position="85"/>
    </location>
    <ligand>
        <name>Fe cation</name>
        <dbReference type="ChEBI" id="CHEBI:24875"/>
        <label>2</label>
    </ligand>
</feature>
<keyword evidence="11" id="KW-1015">Disulfide bond</keyword>
<keyword evidence="10" id="KW-0479">Metal-binding</keyword>
<feature type="disulfide bond" evidence="11">
    <location>
        <begin position="175"/>
        <end position="233"/>
    </location>
</feature>
<evidence type="ECO:0000256" key="5">
    <source>
        <dbReference type="ARBA" id="ARBA00022729"/>
    </source>
</evidence>
<comment type="cofactor">
    <cofactor evidence="10">
        <name>Fe cation</name>
        <dbReference type="ChEBI" id="CHEBI:24875"/>
    </cofactor>
    <text evidence="10">Binds 2 iron ions per subunit.</text>
</comment>
<dbReference type="Pfam" id="PF00149">
    <property type="entry name" value="Metallophos"/>
    <property type="match status" value="1"/>
</dbReference>
<dbReference type="Gene3D" id="3.60.21.10">
    <property type="match status" value="1"/>
</dbReference>
<dbReference type="Bgee" id="ENSXETG00000016725">
    <property type="expression patterns" value="Expressed in liver and 18 other cell types or tissues"/>
</dbReference>
<proteinExistence type="predicted"/>
<feature type="binding site" evidence="10">
    <location>
        <position position="256"/>
    </location>
    <ligand>
        <name>Fe cation</name>
        <dbReference type="ChEBI" id="CHEBI:24875"/>
        <label>1</label>
    </ligand>
</feature>
<feature type="binding site" evidence="10">
    <location>
        <position position="85"/>
    </location>
    <ligand>
        <name>Fe cation</name>
        <dbReference type="ChEBI" id="CHEBI:24875"/>
        <label>1</label>
    </ligand>
</feature>
<feature type="binding site" evidence="10">
    <location>
        <position position="47"/>
    </location>
    <ligand>
        <name>Fe cation</name>
        <dbReference type="ChEBI" id="CHEBI:24875"/>
        <label>1</label>
    </ligand>
</feature>
<feature type="chain" id="PRO_5030169663" description="Tartrate-resistant acid phosphatase type 5" evidence="13">
    <location>
        <begin position="31"/>
        <end position="338"/>
    </location>
</feature>
<dbReference type="eggNOG" id="KOG2679">
    <property type="taxonomic scope" value="Eukaryota"/>
</dbReference>
<dbReference type="FunFam" id="3.60.21.10:FF:000062">
    <property type="entry name" value="Tartrate-resistant acid phosphatase type 5"/>
    <property type="match status" value="1"/>
</dbReference>
<feature type="binding site" evidence="10">
    <location>
        <position position="88"/>
    </location>
    <ligand>
        <name>Fe cation</name>
        <dbReference type="ChEBI" id="CHEBI:24875"/>
        <label>1</label>
    </ligand>
</feature>
<dbReference type="SUPFAM" id="SSF56300">
    <property type="entry name" value="Metallo-dependent phosphatases"/>
    <property type="match status" value="1"/>
</dbReference>
<evidence type="ECO:0000256" key="3">
    <source>
        <dbReference type="ARBA" id="ARBA00015822"/>
    </source>
</evidence>
<comment type="catalytic activity">
    <reaction evidence="1 9">
        <text>a phosphate monoester + H2O = an alcohol + phosphate</text>
        <dbReference type="Rhea" id="RHEA:15017"/>
        <dbReference type="ChEBI" id="CHEBI:15377"/>
        <dbReference type="ChEBI" id="CHEBI:30879"/>
        <dbReference type="ChEBI" id="CHEBI:43474"/>
        <dbReference type="ChEBI" id="CHEBI:67140"/>
        <dbReference type="EC" id="3.1.3.2"/>
    </reaction>
</comment>
<sequence>MSLLSHLGSLNRMDIFLLFFISSLLPGICTYAVPGQNPSLRFVALGDWGGLPLPPYTTRQQELVAEEMGKTVAKLGADFILSLGDNFYYDGVTDVSDPRFKITFESVYNAESLINLPWYILAGNHDHKGNVSAQIAYTNVSKRWNYPDYYYDLSFTVPGSNVTVRLLMLDTVELCGNSDDFRDGQPRGPTNLKTAGSQLEWLVEKLQSAKEDYLLVAGHYPVWSVAEHGPTNCLLHSVEPLLKKYKVTAYLCGHEHNMQYLQDDQGIGYMLSGAGNFMENSRVHEDDVPKGYLKFFQGDPDTMGAFAFIEITPKEMTITYVQSDGKCLYQTTLYPRTF</sequence>
<dbReference type="GO" id="GO:0006508">
    <property type="term" value="P:proteolysis"/>
    <property type="evidence" value="ECO:0007669"/>
    <property type="project" value="UniProtKB-KW"/>
</dbReference>
<dbReference type="EC" id="3.1.3.2" evidence="2 9"/>
<gene>
    <name evidence="15" type="primary">acp5</name>
</gene>
<dbReference type="InterPro" id="IPR029052">
    <property type="entry name" value="Metallo-depent_PP-like"/>
</dbReference>
<dbReference type="Xenbase" id="XB-GENE-957094">
    <property type="gene designation" value="acp5"/>
</dbReference>
<evidence type="ECO:0000256" key="9">
    <source>
        <dbReference type="PIRNR" id="PIRNR000898"/>
    </source>
</evidence>
<dbReference type="InterPro" id="IPR004843">
    <property type="entry name" value="Calcineurin-like_PHP"/>
</dbReference>
<evidence type="ECO:0000259" key="14">
    <source>
        <dbReference type="PROSITE" id="PS50802"/>
    </source>
</evidence>
<dbReference type="PROSITE" id="PS50802">
    <property type="entry name" value="OTU"/>
    <property type="match status" value="1"/>
</dbReference>
<name>F6XBA4_XENTR</name>
<organism evidence="15">
    <name type="scientific">Xenopus tropicalis</name>
    <name type="common">Western clawed frog</name>
    <name type="synonym">Silurana tropicalis</name>
    <dbReference type="NCBI Taxonomy" id="8364"/>
    <lineage>
        <taxon>Eukaryota</taxon>
        <taxon>Metazoa</taxon>
        <taxon>Chordata</taxon>
        <taxon>Craniata</taxon>
        <taxon>Vertebrata</taxon>
        <taxon>Euteleostomi</taxon>
        <taxon>Amphibia</taxon>
        <taxon>Batrachia</taxon>
        <taxon>Anura</taxon>
        <taxon>Pipoidea</taxon>
        <taxon>Pipidae</taxon>
        <taxon>Xenopodinae</taxon>
        <taxon>Xenopus</taxon>
        <taxon>Silurana</taxon>
    </lineage>
</organism>
<reference evidence="15" key="1">
    <citation type="journal article" date="2010" name="Science">
        <title>The genome of the Western clawed frog Xenopus tropicalis.</title>
        <authorList>
            <person name="Hellsten U."/>
            <person name="Harland R.M."/>
            <person name="Gilchrist M.J."/>
            <person name="Hendrix D."/>
            <person name="Jurka J."/>
            <person name="Kapitonov V."/>
            <person name="Ovcharenko I."/>
            <person name="Putnam N.H."/>
            <person name="Shu S."/>
            <person name="Taher L."/>
            <person name="Blitz I.L."/>
            <person name="Blumberg B."/>
            <person name="Dichmann D.S."/>
            <person name="Dubchak I."/>
            <person name="Amaya E."/>
            <person name="Detter J.C."/>
            <person name="Fletcher R."/>
            <person name="Gerhard D.S."/>
            <person name="Goodstein D."/>
            <person name="Graves T."/>
            <person name="Grigoriev I.V."/>
            <person name="Grimwood J."/>
            <person name="Kawashima T."/>
            <person name="Lindquist E."/>
            <person name="Lucas S.M."/>
            <person name="Mead P.E."/>
            <person name="Mitros T."/>
            <person name="Ogino H."/>
            <person name="Ohta Y."/>
            <person name="Poliakov A.V."/>
            <person name="Pollet N."/>
            <person name="Robert J."/>
            <person name="Salamov A."/>
            <person name="Sater A.K."/>
            <person name="Schmutz J."/>
            <person name="Terry A."/>
            <person name="Vize P.D."/>
            <person name="Warren W.C."/>
            <person name="Wells D."/>
            <person name="Wills A."/>
            <person name="Wilson R.K."/>
            <person name="Zimmerman L.B."/>
            <person name="Zorn A.M."/>
            <person name="Grainger R."/>
            <person name="Grammer T."/>
            <person name="Khokha M.K."/>
            <person name="Richardson P.M."/>
            <person name="Rokhsar D.S."/>
        </authorList>
    </citation>
    <scope>NUCLEOTIDE SEQUENCE [LARGE SCALE GENOMIC DNA]</scope>
    <source>
        <strain evidence="15">Nigerian</strain>
    </source>
</reference>
<dbReference type="GlyCosmos" id="F6XBA4">
    <property type="glycosylation" value="1 site, No reported glycans"/>
</dbReference>
<feature type="signal peptide" evidence="13">
    <location>
        <begin position="1"/>
        <end position="30"/>
    </location>
</feature>
<evidence type="ECO:0000256" key="6">
    <source>
        <dbReference type="ARBA" id="ARBA00022786"/>
    </source>
</evidence>
<keyword evidence="7 9" id="KW-0378">Hydrolase</keyword>
<dbReference type="CDD" id="cd07378">
    <property type="entry name" value="MPP_ACP5"/>
    <property type="match status" value="1"/>
</dbReference>
<dbReference type="InterPro" id="IPR024927">
    <property type="entry name" value="Acid_PPase"/>
</dbReference>
<keyword evidence="8" id="KW-0788">Thiol protease</keyword>
<evidence type="ECO:0000256" key="11">
    <source>
        <dbReference type="PIRSR" id="PIRSR000898-2"/>
    </source>
</evidence>
<dbReference type="FunCoup" id="F6XBA4">
    <property type="interactions" value="310"/>
</dbReference>
<dbReference type="InterPro" id="IPR051558">
    <property type="entry name" value="Metallophosphoesterase_PAP"/>
</dbReference>
<dbReference type="InterPro" id="IPR003323">
    <property type="entry name" value="OTU_dom"/>
</dbReference>
<keyword evidence="9 10" id="KW-0408">Iron</keyword>
<evidence type="ECO:0000256" key="12">
    <source>
        <dbReference type="PIRSR" id="PIRSR000898-3"/>
    </source>
</evidence>
<feature type="glycosylation site" description="N-linked (GlcNAc...) asparagine" evidence="12">
    <location>
        <position position="130"/>
    </location>
</feature>
<dbReference type="PIRSF" id="PIRSF000898">
    <property type="entry name" value="Acid_Ptase_5"/>
    <property type="match status" value="1"/>
</dbReference>
<feature type="binding site" evidence="10">
    <location>
        <position position="254"/>
    </location>
    <ligand>
        <name>Fe cation</name>
        <dbReference type="ChEBI" id="CHEBI:24875"/>
        <label>2</label>
    </ligand>
</feature>
<evidence type="ECO:0000256" key="10">
    <source>
        <dbReference type="PIRSR" id="PIRSR000898-1"/>
    </source>
</evidence>
<feature type="domain" description="OTU" evidence="14">
    <location>
        <begin position="316"/>
        <end position="338"/>
    </location>
</feature>
<dbReference type="PANTHER" id="PTHR10161">
    <property type="entry name" value="TARTRATE-RESISTANT ACID PHOSPHATASE TYPE 5"/>
    <property type="match status" value="1"/>
</dbReference>
<dbReference type="HOGENOM" id="CLU_043332_1_0_1"/>
<dbReference type="GeneTree" id="ENSGT00390000016735"/>
<evidence type="ECO:0000256" key="4">
    <source>
        <dbReference type="ARBA" id="ARBA00022670"/>
    </source>
</evidence>
<dbReference type="Ensembl" id="ENSXETT00000036485">
    <property type="protein sequence ID" value="ENSXETP00000036485"/>
    <property type="gene ID" value="ENSXETG00000016725"/>
</dbReference>
<evidence type="ECO:0000256" key="13">
    <source>
        <dbReference type="SAM" id="SignalP"/>
    </source>
</evidence>
<dbReference type="GO" id="GO:0003993">
    <property type="term" value="F:acid phosphatase activity"/>
    <property type="evidence" value="ECO:0007669"/>
    <property type="project" value="UniProtKB-UniRule"/>
</dbReference>
<evidence type="ECO:0000256" key="1">
    <source>
        <dbReference type="ARBA" id="ARBA00000032"/>
    </source>
</evidence>
<keyword evidence="6" id="KW-0833">Ubl conjugation pathway</keyword>
<dbReference type="PANTHER" id="PTHR10161:SF14">
    <property type="entry name" value="TARTRATE-RESISTANT ACID PHOSPHATASE TYPE 5"/>
    <property type="match status" value="1"/>
</dbReference>
<feature type="binding site" evidence="10">
    <location>
        <position position="124"/>
    </location>
    <ligand>
        <name>Fe cation</name>
        <dbReference type="ChEBI" id="CHEBI:24875"/>
        <label>2</label>
    </ligand>
</feature>
<protein>
    <recommendedName>
        <fullName evidence="3 9">Tartrate-resistant acid phosphatase type 5</fullName>
        <ecNumber evidence="2 9">3.1.3.2</ecNumber>
    </recommendedName>
</protein>
<keyword evidence="4" id="KW-0645">Protease</keyword>
<dbReference type="AlphaFoldDB" id="F6XBA4"/>
<dbReference type="GO" id="GO:0008234">
    <property type="term" value="F:cysteine-type peptidase activity"/>
    <property type="evidence" value="ECO:0007669"/>
    <property type="project" value="UniProtKB-KW"/>
</dbReference>
<evidence type="ECO:0000256" key="7">
    <source>
        <dbReference type="ARBA" id="ARBA00022801"/>
    </source>
</evidence>
<dbReference type="GO" id="GO:0046872">
    <property type="term" value="F:metal ion binding"/>
    <property type="evidence" value="ECO:0007669"/>
    <property type="project" value="UniProtKB-KW"/>
</dbReference>
<dbReference type="InParanoid" id="F6XBA4"/>
<feature type="binding site" evidence="10">
    <location>
        <position position="219"/>
    </location>
    <ligand>
        <name>Fe cation</name>
        <dbReference type="ChEBI" id="CHEBI:24875"/>
        <label>2</label>
    </ligand>
</feature>
<keyword evidence="5 13" id="KW-0732">Signal</keyword>
<reference evidence="15" key="2">
    <citation type="submission" date="2011-06" db="UniProtKB">
        <authorList>
            <consortium name="Ensembl"/>
        </authorList>
    </citation>
    <scope>IDENTIFICATION</scope>
</reference>
<evidence type="ECO:0000256" key="8">
    <source>
        <dbReference type="ARBA" id="ARBA00022807"/>
    </source>
</evidence>
<evidence type="ECO:0000313" key="15">
    <source>
        <dbReference type="Ensembl" id="ENSXETP00000036485"/>
    </source>
</evidence>